<dbReference type="Pfam" id="PF02388">
    <property type="entry name" value="FemAB"/>
    <property type="match status" value="2"/>
</dbReference>
<evidence type="ECO:0000256" key="2">
    <source>
        <dbReference type="ARBA" id="ARBA00022679"/>
    </source>
</evidence>
<evidence type="ECO:0000256" key="6">
    <source>
        <dbReference type="ARBA" id="ARBA00023316"/>
    </source>
</evidence>
<evidence type="ECO:0000256" key="1">
    <source>
        <dbReference type="ARBA" id="ARBA00009943"/>
    </source>
</evidence>
<keyword evidence="3" id="KW-0133">Cell shape</keyword>
<dbReference type="GO" id="GO:0009252">
    <property type="term" value="P:peptidoglycan biosynthetic process"/>
    <property type="evidence" value="ECO:0007669"/>
    <property type="project" value="UniProtKB-KW"/>
</dbReference>
<evidence type="ECO:0000256" key="4">
    <source>
        <dbReference type="ARBA" id="ARBA00022984"/>
    </source>
</evidence>
<name>A0A1F5EAT2_9BACT</name>
<dbReference type="InterPro" id="IPR050644">
    <property type="entry name" value="PG_Glycine_Bridge_Synth"/>
</dbReference>
<evidence type="ECO:0008006" key="9">
    <source>
        <dbReference type="Google" id="ProtNLM"/>
    </source>
</evidence>
<dbReference type="InterPro" id="IPR003447">
    <property type="entry name" value="FEMABX"/>
</dbReference>
<organism evidence="7 8">
    <name type="scientific">Candidatus Berkelbacteria bacterium RIFCSPLOWO2_01_FULL_50_28</name>
    <dbReference type="NCBI Taxonomy" id="1797471"/>
    <lineage>
        <taxon>Bacteria</taxon>
        <taxon>Candidatus Berkelbacteria</taxon>
    </lineage>
</organism>
<dbReference type="GO" id="GO:0016755">
    <property type="term" value="F:aminoacyltransferase activity"/>
    <property type="evidence" value="ECO:0007669"/>
    <property type="project" value="InterPro"/>
</dbReference>
<keyword evidence="2" id="KW-0808">Transferase</keyword>
<evidence type="ECO:0000256" key="5">
    <source>
        <dbReference type="ARBA" id="ARBA00023315"/>
    </source>
</evidence>
<keyword evidence="6" id="KW-0961">Cell wall biogenesis/degradation</keyword>
<dbReference type="Proteomes" id="UP000177481">
    <property type="component" value="Unassembled WGS sequence"/>
</dbReference>
<evidence type="ECO:0000256" key="3">
    <source>
        <dbReference type="ARBA" id="ARBA00022960"/>
    </source>
</evidence>
<sequence>MFNSMLQTAWWAKFKETASWVPQRLDGVMTLTRNLPFGKSLTYIPESPLDQKTLAVVEATKIKAPPGRIFTRFEFFELWTAEKAAALLELGLMKSFEEVQPEYRQWVFLDKPESQILKDMKSKGRYNIKTAERHHLKIGTGINNESIQTLHSLYQETANRADFQGRSADYFRRLAQMLSQNNCGEIVTVSKDNEPLAAVLVSFFGGVASYLYGGSGADRTLMASHLAQWETIKLAKKHGCFLYDLLAVAPPDNPSHPYVGITRFKTQFGGQTVRMLGSWDLVHSPFWYSLYRFAEKRRRKVLR</sequence>
<dbReference type="InterPro" id="IPR016181">
    <property type="entry name" value="Acyl_CoA_acyltransferase"/>
</dbReference>
<gene>
    <name evidence="7" type="ORF">A3A71_00395</name>
</gene>
<dbReference type="EMBL" id="MEZX01000002">
    <property type="protein sequence ID" value="OGD64507.1"/>
    <property type="molecule type" value="Genomic_DNA"/>
</dbReference>
<dbReference type="AlphaFoldDB" id="A0A1F5EAT2"/>
<evidence type="ECO:0000313" key="7">
    <source>
        <dbReference type="EMBL" id="OGD64507.1"/>
    </source>
</evidence>
<dbReference type="SUPFAM" id="SSF55729">
    <property type="entry name" value="Acyl-CoA N-acyltransferases (Nat)"/>
    <property type="match status" value="1"/>
</dbReference>
<evidence type="ECO:0000313" key="8">
    <source>
        <dbReference type="Proteomes" id="UP000177481"/>
    </source>
</evidence>
<reference evidence="7 8" key="1">
    <citation type="journal article" date="2016" name="Nat. Commun.">
        <title>Thousands of microbial genomes shed light on interconnected biogeochemical processes in an aquifer system.</title>
        <authorList>
            <person name="Anantharaman K."/>
            <person name="Brown C.T."/>
            <person name="Hug L.A."/>
            <person name="Sharon I."/>
            <person name="Castelle C.J."/>
            <person name="Probst A.J."/>
            <person name="Thomas B.C."/>
            <person name="Singh A."/>
            <person name="Wilkins M.J."/>
            <person name="Karaoz U."/>
            <person name="Brodie E.L."/>
            <person name="Williams K.H."/>
            <person name="Hubbard S.S."/>
            <person name="Banfield J.F."/>
        </authorList>
    </citation>
    <scope>NUCLEOTIDE SEQUENCE [LARGE SCALE GENOMIC DNA]</scope>
</reference>
<keyword evidence="4" id="KW-0573">Peptidoglycan synthesis</keyword>
<dbReference type="PANTHER" id="PTHR36174">
    <property type="entry name" value="LIPID II:GLYCINE GLYCYLTRANSFERASE"/>
    <property type="match status" value="1"/>
</dbReference>
<dbReference type="PANTHER" id="PTHR36174:SF1">
    <property type="entry name" value="LIPID II:GLYCINE GLYCYLTRANSFERASE"/>
    <property type="match status" value="1"/>
</dbReference>
<proteinExistence type="inferred from homology"/>
<dbReference type="PROSITE" id="PS51191">
    <property type="entry name" value="FEMABX"/>
    <property type="match status" value="1"/>
</dbReference>
<dbReference type="GO" id="GO:0071555">
    <property type="term" value="P:cell wall organization"/>
    <property type="evidence" value="ECO:0007669"/>
    <property type="project" value="UniProtKB-KW"/>
</dbReference>
<protein>
    <recommendedName>
        <fullName evidence="9">BioF2-like acetyltransferase domain-containing protein</fullName>
    </recommendedName>
</protein>
<accession>A0A1F5EAT2</accession>
<dbReference type="Gene3D" id="3.40.630.30">
    <property type="match status" value="2"/>
</dbReference>
<keyword evidence="5" id="KW-0012">Acyltransferase</keyword>
<dbReference type="GO" id="GO:0008360">
    <property type="term" value="P:regulation of cell shape"/>
    <property type="evidence" value="ECO:0007669"/>
    <property type="project" value="UniProtKB-KW"/>
</dbReference>
<dbReference type="STRING" id="1797471.A3A71_00395"/>
<comment type="similarity">
    <text evidence="1">Belongs to the FemABX family.</text>
</comment>
<comment type="caution">
    <text evidence="7">The sequence shown here is derived from an EMBL/GenBank/DDBJ whole genome shotgun (WGS) entry which is preliminary data.</text>
</comment>